<dbReference type="Proteomes" id="UP000887159">
    <property type="component" value="Unassembled WGS sequence"/>
</dbReference>
<proteinExistence type="predicted"/>
<dbReference type="EMBL" id="BMAU01021244">
    <property type="protein sequence ID" value="GFY04528.1"/>
    <property type="molecule type" value="Genomic_DNA"/>
</dbReference>
<sequence>MVCAASISAGTTDVKPQMQKTTCQFPPLTDGSIYYVGIVQTIVRMQIVLRTGTHSLQDRQNDSTEQVVRSRFYVKAVPTLQVHLCRSSCLSDGYLYLLGIVEMREDEMFRKTDLMNVRNEWL</sequence>
<gene>
    <name evidence="1" type="ORF">TNCV_4416141</name>
</gene>
<protein>
    <submittedName>
        <fullName evidence="1">Uncharacterized protein</fullName>
    </submittedName>
</protein>
<reference evidence="1" key="1">
    <citation type="submission" date="2020-08" db="EMBL/GenBank/DDBJ databases">
        <title>Multicomponent nature underlies the extraordinary mechanical properties of spider dragline silk.</title>
        <authorList>
            <person name="Kono N."/>
            <person name="Nakamura H."/>
            <person name="Mori M."/>
            <person name="Yoshida Y."/>
            <person name="Ohtoshi R."/>
            <person name="Malay A.D."/>
            <person name="Moran D.A.P."/>
            <person name="Tomita M."/>
            <person name="Numata K."/>
            <person name="Arakawa K."/>
        </authorList>
    </citation>
    <scope>NUCLEOTIDE SEQUENCE</scope>
</reference>
<name>A0A8X6S4A1_TRICX</name>
<evidence type="ECO:0000313" key="1">
    <source>
        <dbReference type="EMBL" id="GFY04528.1"/>
    </source>
</evidence>
<accession>A0A8X6S4A1</accession>
<organism evidence="1 2">
    <name type="scientific">Trichonephila clavipes</name>
    <name type="common">Golden silk orbweaver</name>
    <name type="synonym">Nephila clavipes</name>
    <dbReference type="NCBI Taxonomy" id="2585209"/>
    <lineage>
        <taxon>Eukaryota</taxon>
        <taxon>Metazoa</taxon>
        <taxon>Ecdysozoa</taxon>
        <taxon>Arthropoda</taxon>
        <taxon>Chelicerata</taxon>
        <taxon>Arachnida</taxon>
        <taxon>Araneae</taxon>
        <taxon>Araneomorphae</taxon>
        <taxon>Entelegynae</taxon>
        <taxon>Araneoidea</taxon>
        <taxon>Nephilidae</taxon>
        <taxon>Trichonephila</taxon>
    </lineage>
</organism>
<evidence type="ECO:0000313" key="2">
    <source>
        <dbReference type="Proteomes" id="UP000887159"/>
    </source>
</evidence>
<comment type="caution">
    <text evidence="1">The sequence shown here is derived from an EMBL/GenBank/DDBJ whole genome shotgun (WGS) entry which is preliminary data.</text>
</comment>
<dbReference type="AlphaFoldDB" id="A0A8X6S4A1"/>
<keyword evidence="2" id="KW-1185">Reference proteome</keyword>